<accession>A0A0D7BF59</accession>
<name>A0A0D7BF59_9AGAR</name>
<evidence type="ECO:0000256" key="1">
    <source>
        <dbReference type="SAM" id="Phobius"/>
    </source>
</evidence>
<dbReference type="Proteomes" id="UP000054007">
    <property type="component" value="Unassembled WGS sequence"/>
</dbReference>
<protein>
    <submittedName>
        <fullName evidence="2">Uncharacterized protein</fullName>
    </submittedName>
</protein>
<reference evidence="2 3" key="1">
    <citation type="journal article" date="2015" name="Fungal Genet. Biol.">
        <title>Evolution of novel wood decay mechanisms in Agaricales revealed by the genome sequences of Fistulina hepatica and Cylindrobasidium torrendii.</title>
        <authorList>
            <person name="Floudas D."/>
            <person name="Held B.W."/>
            <person name="Riley R."/>
            <person name="Nagy L.G."/>
            <person name="Koehler G."/>
            <person name="Ransdell A.S."/>
            <person name="Younus H."/>
            <person name="Chow J."/>
            <person name="Chiniquy J."/>
            <person name="Lipzen A."/>
            <person name="Tritt A."/>
            <person name="Sun H."/>
            <person name="Haridas S."/>
            <person name="LaButti K."/>
            <person name="Ohm R.A."/>
            <person name="Kues U."/>
            <person name="Blanchette R.A."/>
            <person name="Grigoriev I.V."/>
            <person name="Minto R.E."/>
            <person name="Hibbett D.S."/>
        </authorList>
    </citation>
    <scope>NUCLEOTIDE SEQUENCE [LARGE SCALE GENOMIC DNA]</scope>
    <source>
        <strain evidence="2 3">FP15055 ss-10</strain>
    </source>
</reference>
<keyword evidence="1" id="KW-0472">Membrane</keyword>
<keyword evidence="1" id="KW-0812">Transmembrane</keyword>
<keyword evidence="1" id="KW-1133">Transmembrane helix</keyword>
<keyword evidence="3" id="KW-1185">Reference proteome</keyword>
<gene>
    <name evidence="2" type="ORF">CYLTODRAFT_443495</name>
</gene>
<sequence>MCALYTDWLEVTCIPNSRRKPHPRRVDISEGYTDRRIVSSCKIDLNSLLCTQAVSIGYSCLRYVEHKYFLFTENLEYLSDIKASAIMMWFTSYQVEALFVVLIYMTRRNSDLGKSAWPRSGLDCKEETQDEERDVEYIILLRRCVDVRDIGHIYDGAHSVFLSGV</sequence>
<organism evidence="2 3">
    <name type="scientific">Cylindrobasidium torrendii FP15055 ss-10</name>
    <dbReference type="NCBI Taxonomy" id="1314674"/>
    <lineage>
        <taxon>Eukaryota</taxon>
        <taxon>Fungi</taxon>
        <taxon>Dikarya</taxon>
        <taxon>Basidiomycota</taxon>
        <taxon>Agaricomycotina</taxon>
        <taxon>Agaricomycetes</taxon>
        <taxon>Agaricomycetidae</taxon>
        <taxon>Agaricales</taxon>
        <taxon>Marasmiineae</taxon>
        <taxon>Physalacriaceae</taxon>
        <taxon>Cylindrobasidium</taxon>
    </lineage>
</organism>
<dbReference type="EMBL" id="KN880507">
    <property type="protein sequence ID" value="KIY68226.1"/>
    <property type="molecule type" value="Genomic_DNA"/>
</dbReference>
<evidence type="ECO:0000313" key="3">
    <source>
        <dbReference type="Proteomes" id="UP000054007"/>
    </source>
</evidence>
<evidence type="ECO:0000313" key="2">
    <source>
        <dbReference type="EMBL" id="KIY68226.1"/>
    </source>
</evidence>
<proteinExistence type="predicted"/>
<feature type="transmembrane region" description="Helical" evidence="1">
    <location>
        <begin position="84"/>
        <end position="105"/>
    </location>
</feature>
<dbReference type="AlphaFoldDB" id="A0A0D7BF59"/>